<dbReference type="EMBL" id="JBCGDO010000015">
    <property type="protein sequence ID" value="MEM0543226.1"/>
    <property type="molecule type" value="Genomic_DNA"/>
</dbReference>
<dbReference type="PANTHER" id="PTHR37833">
    <property type="entry name" value="LIPOPROTEIN-RELATED"/>
    <property type="match status" value="1"/>
</dbReference>
<feature type="chain" id="PRO_5047103491" evidence="1">
    <location>
        <begin position="23"/>
        <end position="143"/>
    </location>
</feature>
<keyword evidence="1" id="KW-0732">Signal</keyword>
<comment type="caution">
    <text evidence="2">The sequence shown here is derived from an EMBL/GenBank/DDBJ whole genome shotgun (WGS) entry which is preliminary data.</text>
</comment>
<name>A0ABU9N683_9FLAO</name>
<dbReference type="InterPro" id="IPR011467">
    <property type="entry name" value="DUF1573"/>
</dbReference>
<accession>A0ABU9N683</accession>
<sequence>MKTKASALFFSLLLLVTTACKNKDTATDGSATTGELAEITFEKNEHDFGNVTQGDKVSYDFKFTNTGQNDLVIADAKGSCGCTVPEYPKTPIKPGDGGTIKVSFDTTGKSGQNTKSVTLTCNIKEQKKFIIVRANIETSTTTK</sequence>
<dbReference type="Proteomes" id="UP001460072">
    <property type="component" value="Unassembled WGS sequence"/>
</dbReference>
<evidence type="ECO:0000313" key="2">
    <source>
        <dbReference type="EMBL" id="MEM0543226.1"/>
    </source>
</evidence>
<evidence type="ECO:0000313" key="3">
    <source>
        <dbReference type="Proteomes" id="UP001460072"/>
    </source>
</evidence>
<dbReference type="Gene3D" id="2.60.40.10">
    <property type="entry name" value="Immunoglobulins"/>
    <property type="match status" value="1"/>
</dbReference>
<dbReference type="Pfam" id="PF07610">
    <property type="entry name" value="DUF1573"/>
    <property type="match status" value="1"/>
</dbReference>
<evidence type="ECO:0000256" key="1">
    <source>
        <dbReference type="SAM" id="SignalP"/>
    </source>
</evidence>
<organism evidence="2 3">
    <name type="scientific">Flavobacterium aureirubrum</name>
    <dbReference type="NCBI Taxonomy" id="3133147"/>
    <lineage>
        <taxon>Bacteria</taxon>
        <taxon>Pseudomonadati</taxon>
        <taxon>Bacteroidota</taxon>
        <taxon>Flavobacteriia</taxon>
        <taxon>Flavobacteriales</taxon>
        <taxon>Flavobacteriaceae</taxon>
        <taxon>Flavobacterium</taxon>
    </lineage>
</organism>
<dbReference type="RefSeq" id="WP_342696421.1">
    <property type="nucleotide sequence ID" value="NZ_JBCGDO010000015.1"/>
</dbReference>
<gene>
    <name evidence="2" type="ORF">WFZ85_11415</name>
</gene>
<keyword evidence="3" id="KW-1185">Reference proteome</keyword>
<dbReference type="InterPro" id="IPR013783">
    <property type="entry name" value="Ig-like_fold"/>
</dbReference>
<feature type="signal peptide" evidence="1">
    <location>
        <begin position="1"/>
        <end position="22"/>
    </location>
</feature>
<proteinExistence type="predicted"/>
<protein>
    <submittedName>
        <fullName evidence="2">DUF1573 domain-containing protein</fullName>
    </submittedName>
</protein>
<reference evidence="2 3" key="1">
    <citation type="submission" date="2024-03" db="EMBL/GenBank/DDBJ databases">
        <title>Two novel species of the genus Flavobacterium exhibiting potentially degradation of complex polysaccharides.</title>
        <authorList>
            <person name="Lian X."/>
        </authorList>
    </citation>
    <scope>NUCLEOTIDE SEQUENCE [LARGE SCALE GENOMIC DNA]</scope>
    <source>
        <strain evidence="3">j3</strain>
    </source>
</reference>
<dbReference type="PROSITE" id="PS51257">
    <property type="entry name" value="PROKAR_LIPOPROTEIN"/>
    <property type="match status" value="1"/>
</dbReference>
<dbReference type="PANTHER" id="PTHR37833:SF1">
    <property type="entry name" value="SIGNAL PEPTIDE PROTEIN"/>
    <property type="match status" value="1"/>
</dbReference>